<reference evidence="1" key="1">
    <citation type="submission" date="2021-01" db="EMBL/GenBank/DDBJ databases">
        <title>Chromosome-level genome assembly of a human fungal pathogen reveals clustering of transcriptionally co-regulated genes.</title>
        <authorList>
            <person name="Voorhies M."/>
            <person name="Cohen S."/>
            <person name="Shea T.P."/>
            <person name="Petrus S."/>
            <person name="Munoz J.F."/>
            <person name="Poplawski S."/>
            <person name="Goldman W.E."/>
            <person name="Michael T."/>
            <person name="Cuomo C.A."/>
            <person name="Sil A."/>
            <person name="Beyhan S."/>
        </authorList>
    </citation>
    <scope>NUCLEOTIDE SEQUENCE</scope>
    <source>
        <strain evidence="1">H88</strain>
    </source>
</reference>
<proteinExistence type="predicted"/>
<gene>
    <name evidence="1" type="ORF">I7I53_04920</name>
</gene>
<organism evidence="1 2">
    <name type="scientific">Ajellomyces capsulatus (strain H88)</name>
    <name type="common">Darling's disease fungus</name>
    <name type="synonym">Histoplasma capsulatum</name>
    <dbReference type="NCBI Taxonomy" id="544711"/>
    <lineage>
        <taxon>Eukaryota</taxon>
        <taxon>Fungi</taxon>
        <taxon>Dikarya</taxon>
        <taxon>Ascomycota</taxon>
        <taxon>Pezizomycotina</taxon>
        <taxon>Eurotiomycetes</taxon>
        <taxon>Eurotiomycetidae</taxon>
        <taxon>Onygenales</taxon>
        <taxon>Ajellomycetaceae</taxon>
        <taxon>Histoplasma</taxon>
    </lineage>
</organism>
<evidence type="ECO:0000313" key="2">
    <source>
        <dbReference type="Proteomes" id="UP000663419"/>
    </source>
</evidence>
<name>A0A8A1LRI3_AJEC8</name>
<protein>
    <submittedName>
        <fullName evidence="1">Uncharacterized protein</fullName>
    </submittedName>
</protein>
<dbReference type="AlphaFoldDB" id="A0A8A1LRI3"/>
<dbReference type="VEuPathDB" id="FungiDB:I7I53_04920"/>
<dbReference type="EMBL" id="CP069106">
    <property type="protein sequence ID" value="QSS56646.1"/>
    <property type="molecule type" value="Genomic_DNA"/>
</dbReference>
<accession>A0A8A1LRI3</accession>
<evidence type="ECO:0000313" key="1">
    <source>
        <dbReference type="EMBL" id="QSS56646.1"/>
    </source>
</evidence>
<dbReference type="Proteomes" id="UP000663419">
    <property type="component" value="Chromosome 5"/>
</dbReference>
<sequence>MATPQKKASMLRISFAFIIAIHLPRFVPSTARGQRINQVWWTLSCLQSTEALGPCLVSFFLRVTFKDSLNKSRNPLNEDLNWIFLRIQ</sequence>